<proteinExistence type="predicted"/>
<sequence length="186" mass="19966">MRCLGEACGCGTVGSSGGGRCFSGGDGFGGAMMHPSPFEVRDRGGWGRCRPVEAGVFREAFSDFERMWADKWHGKDDAPEPLSAADPRGSIIGALLRTLTSLTSIGSRIMGSPPQGGAHLLGTPSSGLQTTASWDDDDRRGLFSAQSWKRLFSGKPSGPKYTKSGPCELFADWPIPPYPEDYEWDD</sequence>
<reference evidence="2" key="1">
    <citation type="submission" date="2020-12" db="EMBL/GenBank/DDBJ databases">
        <authorList>
            <person name="Iha C."/>
        </authorList>
    </citation>
    <scope>NUCLEOTIDE SEQUENCE</scope>
</reference>
<accession>A0A8S1IT63</accession>
<evidence type="ECO:0000313" key="3">
    <source>
        <dbReference type="Proteomes" id="UP000708148"/>
    </source>
</evidence>
<feature type="region of interest" description="Disordered" evidence="1">
    <location>
        <begin position="110"/>
        <end position="138"/>
    </location>
</feature>
<dbReference type="EMBL" id="CAJHUC010000606">
    <property type="protein sequence ID" value="CAD7697119.1"/>
    <property type="molecule type" value="Genomic_DNA"/>
</dbReference>
<evidence type="ECO:0000256" key="1">
    <source>
        <dbReference type="SAM" id="MobiDB-lite"/>
    </source>
</evidence>
<feature type="compositionally biased region" description="Polar residues" evidence="1">
    <location>
        <begin position="123"/>
        <end position="133"/>
    </location>
</feature>
<comment type="caution">
    <text evidence="2">The sequence shown here is derived from an EMBL/GenBank/DDBJ whole genome shotgun (WGS) entry which is preliminary data.</text>
</comment>
<organism evidence="2 3">
    <name type="scientific">Ostreobium quekettii</name>
    <dbReference type="NCBI Taxonomy" id="121088"/>
    <lineage>
        <taxon>Eukaryota</taxon>
        <taxon>Viridiplantae</taxon>
        <taxon>Chlorophyta</taxon>
        <taxon>core chlorophytes</taxon>
        <taxon>Ulvophyceae</taxon>
        <taxon>TCBD clade</taxon>
        <taxon>Bryopsidales</taxon>
        <taxon>Ostreobineae</taxon>
        <taxon>Ostreobiaceae</taxon>
        <taxon>Ostreobium</taxon>
    </lineage>
</organism>
<name>A0A8S1IT63_9CHLO</name>
<evidence type="ECO:0000313" key="2">
    <source>
        <dbReference type="EMBL" id="CAD7697119.1"/>
    </source>
</evidence>
<gene>
    <name evidence="2" type="ORF">OSTQU699_LOCUS2480</name>
</gene>
<protein>
    <submittedName>
        <fullName evidence="2">Uncharacterized protein</fullName>
    </submittedName>
</protein>
<dbReference type="AlphaFoldDB" id="A0A8S1IT63"/>
<dbReference type="Proteomes" id="UP000708148">
    <property type="component" value="Unassembled WGS sequence"/>
</dbReference>
<keyword evidence="3" id="KW-1185">Reference proteome</keyword>